<dbReference type="Pfam" id="PF00108">
    <property type="entry name" value="Thiolase_N"/>
    <property type="match status" value="1"/>
</dbReference>
<dbReference type="Proteomes" id="UP000287651">
    <property type="component" value="Unassembled WGS sequence"/>
</dbReference>
<proteinExistence type="predicted"/>
<reference evidence="2 3" key="1">
    <citation type="journal article" date="2014" name="Agronomy (Basel)">
        <title>A Draft Genome Sequence for Ensete ventricosum, the Drought-Tolerant Tree Against Hunger.</title>
        <authorList>
            <person name="Harrison J."/>
            <person name="Moore K.A."/>
            <person name="Paszkiewicz K."/>
            <person name="Jones T."/>
            <person name="Grant M."/>
            <person name="Ambacheew D."/>
            <person name="Muzemil S."/>
            <person name="Studholme D.J."/>
        </authorList>
    </citation>
    <scope>NUCLEOTIDE SEQUENCE [LARGE SCALE GENOMIC DNA]</scope>
</reference>
<accession>A0A427ACN2</accession>
<dbReference type="AlphaFoldDB" id="A0A427ACN2"/>
<name>A0A427ACN2_ENSVE</name>
<sequence>VEVSAGRGKPSVVIDKDESLEKFDPVKLSKLRPSFKETGGTVTAGNASSIRHTGRYTPDFDGFQGVPIALSGYIAGMPWYVPCRVGLGTLVRIKIENLGL</sequence>
<dbReference type="Gene3D" id="3.40.47.10">
    <property type="match status" value="1"/>
</dbReference>
<dbReference type="InterPro" id="IPR020616">
    <property type="entry name" value="Thiolase_N"/>
</dbReference>
<feature type="non-terminal residue" evidence="2">
    <location>
        <position position="1"/>
    </location>
</feature>
<dbReference type="GO" id="GO:0016747">
    <property type="term" value="F:acyltransferase activity, transferring groups other than amino-acyl groups"/>
    <property type="evidence" value="ECO:0007669"/>
    <property type="project" value="InterPro"/>
</dbReference>
<evidence type="ECO:0000313" key="3">
    <source>
        <dbReference type="Proteomes" id="UP000287651"/>
    </source>
</evidence>
<organism evidence="2 3">
    <name type="scientific">Ensete ventricosum</name>
    <name type="common">Abyssinian banana</name>
    <name type="synonym">Musa ensete</name>
    <dbReference type="NCBI Taxonomy" id="4639"/>
    <lineage>
        <taxon>Eukaryota</taxon>
        <taxon>Viridiplantae</taxon>
        <taxon>Streptophyta</taxon>
        <taxon>Embryophyta</taxon>
        <taxon>Tracheophyta</taxon>
        <taxon>Spermatophyta</taxon>
        <taxon>Magnoliopsida</taxon>
        <taxon>Liliopsida</taxon>
        <taxon>Zingiberales</taxon>
        <taxon>Musaceae</taxon>
        <taxon>Ensete</taxon>
    </lineage>
</organism>
<gene>
    <name evidence="2" type="ORF">B296_00023957</name>
</gene>
<dbReference type="EMBL" id="AMZH03002915">
    <property type="protein sequence ID" value="RRT73984.1"/>
    <property type="molecule type" value="Genomic_DNA"/>
</dbReference>
<protein>
    <recommendedName>
        <fullName evidence="1">Thiolase N-terminal domain-containing protein</fullName>
    </recommendedName>
</protein>
<comment type="caution">
    <text evidence="2">The sequence shown here is derived from an EMBL/GenBank/DDBJ whole genome shotgun (WGS) entry which is preliminary data.</text>
</comment>
<feature type="domain" description="Thiolase N-terminal" evidence="1">
    <location>
        <begin position="4"/>
        <end position="50"/>
    </location>
</feature>
<evidence type="ECO:0000259" key="1">
    <source>
        <dbReference type="Pfam" id="PF00108"/>
    </source>
</evidence>
<dbReference type="InterPro" id="IPR016039">
    <property type="entry name" value="Thiolase-like"/>
</dbReference>
<evidence type="ECO:0000313" key="2">
    <source>
        <dbReference type="EMBL" id="RRT73984.1"/>
    </source>
</evidence>